<sequence length="410" mass="45013">MPKRSRDMDIDKLSKKVRKLERKLKRARRQRSSTSLSSREDPTLSAHSYEAAENSMDIFSDDDCNMTRPRLASVVHGVTSDKTKESQAPLPAPSLALSPAPPPVLSRAPSPAPQVRAPSPPPLPQAAEPCQVVEPSAITAATSDLNNDDDDLIDILGDDPTQITEYGKDIHTGLANRLNHLIVNGLGNDERKELVKKHLTPANCPRIIPPILNAEIKAALPEASVKRDKGIENRQKQLGTALACISNIISTKMQEKDKDSALLKQLMDAAKLMCDTLHSDSNKRRYFALSSLKKDVNEHLAHTKIDKYLFGETLAETLRAAKAVTKSGADIKVSYDKNRNTTQPQPSTSRGLNWKAPASTRRQSGPQRSRQPYPPAGARAPPPPTSRPPPPPHASSSRTSRNQPRSTRRR</sequence>
<dbReference type="EMBL" id="NWSH01002726">
    <property type="protein sequence ID" value="PCG67619.1"/>
    <property type="molecule type" value="Genomic_DNA"/>
</dbReference>
<organism evidence="2">
    <name type="scientific">Heliothis virescens</name>
    <name type="common">Tobacco budworm moth</name>
    <dbReference type="NCBI Taxonomy" id="7102"/>
    <lineage>
        <taxon>Eukaryota</taxon>
        <taxon>Metazoa</taxon>
        <taxon>Ecdysozoa</taxon>
        <taxon>Arthropoda</taxon>
        <taxon>Hexapoda</taxon>
        <taxon>Insecta</taxon>
        <taxon>Pterygota</taxon>
        <taxon>Neoptera</taxon>
        <taxon>Endopterygota</taxon>
        <taxon>Lepidoptera</taxon>
        <taxon>Glossata</taxon>
        <taxon>Ditrysia</taxon>
        <taxon>Noctuoidea</taxon>
        <taxon>Noctuidae</taxon>
        <taxon>Heliothinae</taxon>
        <taxon>Heliothis</taxon>
    </lineage>
</organism>
<feature type="compositionally biased region" description="Low complexity" evidence="1">
    <location>
        <begin position="359"/>
        <end position="371"/>
    </location>
</feature>
<comment type="caution">
    <text evidence="2">The sequence shown here is derived from an EMBL/GenBank/DDBJ whole genome shotgun (WGS) entry which is preliminary data.</text>
</comment>
<accession>A0A2A4J6X1</accession>
<gene>
    <name evidence="2" type="ORF">B5V51_6155</name>
</gene>
<evidence type="ECO:0000313" key="2">
    <source>
        <dbReference type="EMBL" id="PCG67619.1"/>
    </source>
</evidence>
<name>A0A2A4J6X1_HELVI</name>
<feature type="compositionally biased region" description="Low complexity" evidence="1">
    <location>
        <begin position="105"/>
        <end position="117"/>
    </location>
</feature>
<feature type="compositionally biased region" description="Basic residues" evidence="1">
    <location>
        <begin position="15"/>
        <end position="31"/>
    </location>
</feature>
<feature type="region of interest" description="Disordered" evidence="1">
    <location>
        <begin position="335"/>
        <end position="410"/>
    </location>
</feature>
<feature type="region of interest" description="Disordered" evidence="1">
    <location>
        <begin position="76"/>
        <end position="127"/>
    </location>
</feature>
<feature type="compositionally biased region" description="Polar residues" evidence="1">
    <location>
        <begin position="340"/>
        <end position="351"/>
    </location>
</feature>
<feature type="compositionally biased region" description="Basic and acidic residues" evidence="1">
    <location>
        <begin position="1"/>
        <end position="14"/>
    </location>
</feature>
<dbReference type="AlphaFoldDB" id="A0A2A4J6X1"/>
<reference evidence="2" key="1">
    <citation type="submission" date="2017-09" db="EMBL/GenBank/DDBJ databases">
        <title>Contemporary evolution of a Lepidopteran species, Heliothis virescens, in response to modern agricultural practices.</title>
        <authorList>
            <person name="Fritz M.L."/>
            <person name="Deyonke A.M."/>
            <person name="Papanicolaou A."/>
            <person name="Micinski S."/>
            <person name="Westbrook J."/>
            <person name="Gould F."/>
        </authorList>
    </citation>
    <scope>NUCLEOTIDE SEQUENCE [LARGE SCALE GENOMIC DNA]</scope>
    <source>
        <strain evidence="2">HvINT-</strain>
        <tissue evidence="2">Whole body</tissue>
    </source>
</reference>
<proteinExistence type="predicted"/>
<feature type="region of interest" description="Disordered" evidence="1">
    <location>
        <begin position="1"/>
        <end position="50"/>
    </location>
</feature>
<dbReference type="PANTHER" id="PTHR34239:SF2">
    <property type="entry name" value="TRANSPOSABLE ELEMENT P TRANSPOSASE_THAP9 CONSERVED DOMAIN-CONTAINING PROTEIN"/>
    <property type="match status" value="1"/>
</dbReference>
<feature type="compositionally biased region" description="Pro residues" evidence="1">
    <location>
        <begin position="372"/>
        <end position="393"/>
    </location>
</feature>
<evidence type="ECO:0000256" key="1">
    <source>
        <dbReference type="SAM" id="MobiDB-lite"/>
    </source>
</evidence>
<dbReference type="PANTHER" id="PTHR34239">
    <property type="entry name" value="APPLE DOMAIN-CONTAINING PROTEIN"/>
    <property type="match status" value="1"/>
</dbReference>
<protein>
    <submittedName>
        <fullName evidence="2">Uncharacterized protein</fullName>
    </submittedName>
</protein>